<dbReference type="Pfam" id="PF01637">
    <property type="entry name" value="ATPase_2"/>
    <property type="match status" value="1"/>
</dbReference>
<protein>
    <submittedName>
        <fullName evidence="2">P-loop containing nucleoside triphosphate hydrolase protein</fullName>
    </submittedName>
</protein>
<evidence type="ECO:0000313" key="3">
    <source>
        <dbReference type="Proteomes" id="UP000266673"/>
    </source>
</evidence>
<dbReference type="OrthoDB" id="2333074at2759"/>
<keyword evidence="2" id="KW-0378">Hydrolase</keyword>
<feature type="domain" description="AAA+ ATPase" evidence="1">
    <location>
        <begin position="99"/>
        <end position="270"/>
    </location>
</feature>
<dbReference type="InterPro" id="IPR003593">
    <property type="entry name" value="AAA+_ATPase"/>
</dbReference>
<organism evidence="2 3">
    <name type="scientific">Gigaspora rosea</name>
    <dbReference type="NCBI Taxonomy" id="44941"/>
    <lineage>
        <taxon>Eukaryota</taxon>
        <taxon>Fungi</taxon>
        <taxon>Fungi incertae sedis</taxon>
        <taxon>Mucoromycota</taxon>
        <taxon>Glomeromycotina</taxon>
        <taxon>Glomeromycetes</taxon>
        <taxon>Diversisporales</taxon>
        <taxon>Gigasporaceae</taxon>
        <taxon>Gigaspora</taxon>
    </lineage>
</organism>
<dbReference type="PANTHER" id="PTHR36168:SF1">
    <property type="entry name" value="ORC1-LIKE AAA ATPASE DOMAIN-CONTAINING PROTEIN"/>
    <property type="match status" value="1"/>
</dbReference>
<dbReference type="SUPFAM" id="SSF52540">
    <property type="entry name" value="P-loop containing nucleoside triphosphate hydrolases"/>
    <property type="match status" value="1"/>
</dbReference>
<reference evidence="2 3" key="1">
    <citation type="submission" date="2018-06" db="EMBL/GenBank/DDBJ databases">
        <title>Comparative genomics reveals the genomic features of Rhizophagus irregularis, R. cerebriforme, R. diaphanum and Gigaspora rosea, and their symbiotic lifestyle signature.</title>
        <authorList>
            <person name="Morin E."/>
            <person name="San Clemente H."/>
            <person name="Chen E.C.H."/>
            <person name="De La Providencia I."/>
            <person name="Hainaut M."/>
            <person name="Kuo A."/>
            <person name="Kohler A."/>
            <person name="Murat C."/>
            <person name="Tang N."/>
            <person name="Roy S."/>
            <person name="Loubradou J."/>
            <person name="Henrissat B."/>
            <person name="Grigoriev I.V."/>
            <person name="Corradi N."/>
            <person name="Roux C."/>
            <person name="Martin F.M."/>
        </authorList>
    </citation>
    <scope>NUCLEOTIDE SEQUENCE [LARGE SCALE GENOMIC DNA]</scope>
    <source>
        <strain evidence="2 3">DAOM 194757</strain>
    </source>
</reference>
<dbReference type="SMART" id="SM00382">
    <property type="entry name" value="AAA"/>
    <property type="match status" value="1"/>
</dbReference>
<accession>A0A397UZK5</accession>
<gene>
    <name evidence="2" type="ORF">C2G38_2247494</name>
</gene>
<dbReference type="Gene3D" id="3.40.50.300">
    <property type="entry name" value="P-loop containing nucleotide triphosphate hydrolases"/>
    <property type="match status" value="1"/>
</dbReference>
<keyword evidence="3" id="KW-1185">Reference proteome</keyword>
<dbReference type="AlphaFoldDB" id="A0A397UZK5"/>
<comment type="caution">
    <text evidence="2">The sequence shown here is derived from an EMBL/GenBank/DDBJ whole genome shotgun (WGS) entry which is preliminary data.</text>
</comment>
<dbReference type="EMBL" id="QKWP01000729">
    <property type="protein sequence ID" value="RIB15660.1"/>
    <property type="molecule type" value="Genomic_DNA"/>
</dbReference>
<dbReference type="GO" id="GO:0005524">
    <property type="term" value="F:ATP binding"/>
    <property type="evidence" value="ECO:0007669"/>
    <property type="project" value="InterPro"/>
</dbReference>
<evidence type="ECO:0000313" key="2">
    <source>
        <dbReference type="EMBL" id="RIB15660.1"/>
    </source>
</evidence>
<proteinExistence type="predicted"/>
<sequence length="417" mass="46711">MRSGQINPLFSNPYTSVSTLTFHSQSTLRAKISLSAITLVTFDLLYAWSRNFYNDYLLYKTVENGNNPEPDVSEDMIVPRLQTLASLMDMFQPQGKHLANYHVVVGEHGTGKTTLSIIAARKVGRGVIYVKIKGNTEDLEGLGNALGKAINFKESVSLTGYLTRKIMGSDSIQPGGSKWESALDAFERAAAVYKKKYKQPPVLVFDNISVLSKSNPKILDQLQENAKESADEKKYIVVFVTSDGSVPKRMLARSAWSRAGKDILEIGDLTENEAIDYLTNKHKVCNDTEAKKLYELIGGRLATLNYAALSKLSYEEIKKAIFIELERKFSIAEIDRGQLNHKKAKQILKALLQSNDKEISYRILQEMAEGNTVLDTLLSNNILSYHLVTNTVTFHSPSVQCYLQENAKEFFTDKNDN</sequence>
<name>A0A397UZK5_9GLOM</name>
<evidence type="ECO:0000259" key="1">
    <source>
        <dbReference type="SMART" id="SM00382"/>
    </source>
</evidence>
<dbReference type="PANTHER" id="PTHR36168">
    <property type="entry name" value="CHROMOSOME 1, WHOLE GENOME SHOTGUN SEQUENCE"/>
    <property type="match status" value="1"/>
</dbReference>
<dbReference type="GO" id="GO:0016787">
    <property type="term" value="F:hydrolase activity"/>
    <property type="evidence" value="ECO:0007669"/>
    <property type="project" value="UniProtKB-KW"/>
</dbReference>
<dbReference type="InterPro" id="IPR011579">
    <property type="entry name" value="ATPase_dom"/>
</dbReference>
<dbReference type="InterPro" id="IPR027417">
    <property type="entry name" value="P-loop_NTPase"/>
</dbReference>
<dbReference type="Proteomes" id="UP000266673">
    <property type="component" value="Unassembled WGS sequence"/>
</dbReference>